<evidence type="ECO:0000313" key="3">
    <source>
        <dbReference type="Proteomes" id="UP000606172"/>
    </source>
</evidence>
<protein>
    <submittedName>
        <fullName evidence="2">Amidohydrolase</fullName>
    </submittedName>
</protein>
<dbReference type="InterPro" id="IPR032466">
    <property type="entry name" value="Metal_Hydrolase"/>
</dbReference>
<sequence>MKKPDLVILNGTIETLVPGIGQVEALAIRDGRVVGHGRQAAAAADRSNVLDLGGSFAMPGLIDIHNHHGLAGFSELFEITLPRGSSLNQILALIADRASTAGPDDWIVGGCWESNLMPSLDSTASLRLLDEASRGRPVLLRDDTLHNRWANSRAMRLAGIDQYSRDPVGGVVRRNDTGDPNGVLLESAGLLVERSMTRLRTQANDANKQASRHAIQTLNSFGITAFQDAATSLAQMQALKELDDAGELDAWVVSSMLCNDFIFGHEPLGEGIIRERHATASEHHRPTFIKLFLDGVPASRTAAFLEPYLPDRVHGSCFCGQTTMDGPELEAWLLSTAGRGISAKVHCTGDATVRMFLDAVEKVRGAGHHDVIYHLAHGQLIDHEDIPRLAELRVVADASPPLWYPTAISEATNEVLPNNRAMFMAPNRTILDSGAVLTGGSDWPVCDEPNVWNAVYGLITRRDPKKLIDGELWAEQAITRAEAVAAYTTASADAMGLGDLIGRLGTDYSADFIVMSDDPFMIDVEKLPQVEIMQTWFNGRLVFER</sequence>
<accession>A0A919RFF9</accession>
<proteinExistence type="predicted"/>
<keyword evidence="3" id="KW-1185">Reference proteome</keyword>
<dbReference type="InterPro" id="IPR033932">
    <property type="entry name" value="YtcJ-like"/>
</dbReference>
<evidence type="ECO:0000259" key="1">
    <source>
        <dbReference type="Pfam" id="PF07969"/>
    </source>
</evidence>
<dbReference type="RefSeq" id="WP_204026059.1">
    <property type="nucleotide sequence ID" value="NZ_BOOW01000019.1"/>
</dbReference>
<dbReference type="CDD" id="cd01300">
    <property type="entry name" value="YtcJ_like"/>
    <property type="match status" value="1"/>
</dbReference>
<evidence type="ECO:0000313" key="2">
    <source>
        <dbReference type="EMBL" id="GII92908.1"/>
    </source>
</evidence>
<reference evidence="2" key="1">
    <citation type="submission" date="2021-01" db="EMBL/GenBank/DDBJ databases">
        <title>Whole genome shotgun sequence of Sinosporangium siamense NBRC 109515.</title>
        <authorList>
            <person name="Komaki H."/>
            <person name="Tamura T."/>
        </authorList>
    </citation>
    <scope>NUCLEOTIDE SEQUENCE</scope>
    <source>
        <strain evidence="2">NBRC 109515</strain>
    </source>
</reference>
<dbReference type="Proteomes" id="UP000606172">
    <property type="component" value="Unassembled WGS sequence"/>
</dbReference>
<organism evidence="2 3">
    <name type="scientific">Sinosporangium siamense</name>
    <dbReference type="NCBI Taxonomy" id="1367973"/>
    <lineage>
        <taxon>Bacteria</taxon>
        <taxon>Bacillati</taxon>
        <taxon>Actinomycetota</taxon>
        <taxon>Actinomycetes</taxon>
        <taxon>Streptosporangiales</taxon>
        <taxon>Streptosporangiaceae</taxon>
        <taxon>Sinosporangium</taxon>
    </lineage>
</organism>
<dbReference type="InterPro" id="IPR011059">
    <property type="entry name" value="Metal-dep_hydrolase_composite"/>
</dbReference>
<dbReference type="PANTHER" id="PTHR22642:SF2">
    <property type="entry name" value="PROTEIN LONG AFTER FAR-RED 3"/>
    <property type="match status" value="1"/>
</dbReference>
<dbReference type="PANTHER" id="PTHR22642">
    <property type="entry name" value="IMIDAZOLONEPROPIONASE"/>
    <property type="match status" value="1"/>
</dbReference>
<dbReference type="Pfam" id="PF07969">
    <property type="entry name" value="Amidohydro_3"/>
    <property type="match status" value="1"/>
</dbReference>
<dbReference type="GO" id="GO:0016810">
    <property type="term" value="F:hydrolase activity, acting on carbon-nitrogen (but not peptide) bonds"/>
    <property type="evidence" value="ECO:0007669"/>
    <property type="project" value="InterPro"/>
</dbReference>
<feature type="domain" description="Amidohydrolase 3" evidence="1">
    <location>
        <begin position="49"/>
        <end position="543"/>
    </location>
</feature>
<dbReference type="Gene3D" id="2.30.40.10">
    <property type="entry name" value="Urease, subunit C, domain 1"/>
    <property type="match status" value="1"/>
</dbReference>
<dbReference type="EMBL" id="BOOW01000019">
    <property type="protein sequence ID" value="GII92908.1"/>
    <property type="molecule type" value="Genomic_DNA"/>
</dbReference>
<dbReference type="Gene3D" id="3.10.310.70">
    <property type="match status" value="1"/>
</dbReference>
<dbReference type="AlphaFoldDB" id="A0A919RFF9"/>
<dbReference type="SUPFAM" id="SSF51338">
    <property type="entry name" value="Composite domain of metallo-dependent hydrolases"/>
    <property type="match status" value="1"/>
</dbReference>
<dbReference type="SUPFAM" id="SSF51556">
    <property type="entry name" value="Metallo-dependent hydrolases"/>
    <property type="match status" value="1"/>
</dbReference>
<comment type="caution">
    <text evidence="2">The sequence shown here is derived from an EMBL/GenBank/DDBJ whole genome shotgun (WGS) entry which is preliminary data.</text>
</comment>
<dbReference type="InterPro" id="IPR013108">
    <property type="entry name" value="Amidohydro_3"/>
</dbReference>
<gene>
    <name evidence="2" type="ORF">Ssi02_31390</name>
</gene>
<name>A0A919RFF9_9ACTN</name>
<dbReference type="Gene3D" id="3.20.20.140">
    <property type="entry name" value="Metal-dependent hydrolases"/>
    <property type="match status" value="1"/>
</dbReference>